<reference evidence="7 8" key="1">
    <citation type="submission" date="2024-04" db="EMBL/GenBank/DDBJ databases">
        <title>draft genome sequnece of Paenibacillus filicis.</title>
        <authorList>
            <person name="Kim D.-U."/>
        </authorList>
    </citation>
    <scope>NUCLEOTIDE SEQUENCE [LARGE SCALE GENOMIC DNA]</scope>
    <source>
        <strain evidence="7 8">KACC14197</strain>
    </source>
</reference>
<comment type="caution">
    <text evidence="7">The sequence shown here is derived from an EMBL/GenBank/DDBJ whole genome shotgun (WGS) entry which is preliminary data.</text>
</comment>
<organism evidence="7 8">
    <name type="scientific">Paenibacillus filicis</name>
    <dbReference type="NCBI Taxonomy" id="669464"/>
    <lineage>
        <taxon>Bacteria</taxon>
        <taxon>Bacillati</taxon>
        <taxon>Bacillota</taxon>
        <taxon>Bacilli</taxon>
        <taxon>Bacillales</taxon>
        <taxon>Paenibacillaceae</taxon>
        <taxon>Paenibacillus</taxon>
    </lineage>
</organism>
<feature type="domain" description="Extradiol ring-cleavage dioxygenase class III enzyme subunit B" evidence="6">
    <location>
        <begin position="34"/>
        <end position="246"/>
    </location>
</feature>
<dbReference type="CDD" id="cd07363">
    <property type="entry name" value="45_DOPA_Dioxygenase"/>
    <property type="match status" value="1"/>
</dbReference>
<evidence type="ECO:0000256" key="5">
    <source>
        <dbReference type="ARBA" id="ARBA00023002"/>
    </source>
</evidence>
<dbReference type="Proteomes" id="UP001469365">
    <property type="component" value="Unassembled WGS sequence"/>
</dbReference>
<name>A0ABU9DQ03_9BACL</name>
<proteinExistence type="inferred from homology"/>
<dbReference type="Gene3D" id="3.40.830.10">
    <property type="entry name" value="LigB-like"/>
    <property type="match status" value="1"/>
</dbReference>
<dbReference type="SUPFAM" id="SSF53213">
    <property type="entry name" value="LigB-like"/>
    <property type="match status" value="1"/>
</dbReference>
<dbReference type="InterPro" id="IPR014436">
    <property type="entry name" value="Extradiol_dOase_DODA"/>
</dbReference>
<dbReference type="EMBL" id="JBBPCC010000017">
    <property type="protein sequence ID" value="MEK8130941.1"/>
    <property type="molecule type" value="Genomic_DNA"/>
</dbReference>
<gene>
    <name evidence="7" type="ORF">WMW72_23830</name>
</gene>
<comment type="cofactor">
    <cofactor evidence="1">
        <name>Zn(2+)</name>
        <dbReference type="ChEBI" id="CHEBI:29105"/>
    </cofactor>
</comment>
<keyword evidence="3" id="KW-0479">Metal-binding</keyword>
<evidence type="ECO:0000256" key="4">
    <source>
        <dbReference type="ARBA" id="ARBA00022833"/>
    </source>
</evidence>
<dbReference type="PANTHER" id="PTHR30096:SF0">
    <property type="entry name" value="4,5-DOPA DIOXYGENASE EXTRADIOL-LIKE PROTEIN"/>
    <property type="match status" value="1"/>
</dbReference>
<evidence type="ECO:0000256" key="1">
    <source>
        <dbReference type="ARBA" id="ARBA00001947"/>
    </source>
</evidence>
<dbReference type="PIRSF" id="PIRSF006157">
    <property type="entry name" value="Doxgns_DODA"/>
    <property type="match status" value="1"/>
</dbReference>
<dbReference type="RefSeq" id="WP_341418105.1">
    <property type="nucleotide sequence ID" value="NZ_JBBPCC010000017.1"/>
</dbReference>
<keyword evidence="5 7" id="KW-0560">Oxidoreductase</keyword>
<dbReference type="GO" id="GO:0051213">
    <property type="term" value="F:dioxygenase activity"/>
    <property type="evidence" value="ECO:0007669"/>
    <property type="project" value="UniProtKB-KW"/>
</dbReference>
<evidence type="ECO:0000256" key="2">
    <source>
        <dbReference type="ARBA" id="ARBA00007581"/>
    </source>
</evidence>
<evidence type="ECO:0000313" key="8">
    <source>
        <dbReference type="Proteomes" id="UP001469365"/>
    </source>
</evidence>
<accession>A0ABU9DQ03</accession>
<dbReference type="EC" id="1.13.-.-" evidence="7"/>
<evidence type="ECO:0000256" key="3">
    <source>
        <dbReference type="ARBA" id="ARBA00022723"/>
    </source>
</evidence>
<dbReference type="InterPro" id="IPR004183">
    <property type="entry name" value="Xdiol_dOase_suB"/>
</dbReference>
<keyword evidence="7" id="KW-0223">Dioxygenase</keyword>
<keyword evidence="4" id="KW-0862">Zinc</keyword>
<keyword evidence="8" id="KW-1185">Reference proteome</keyword>
<protein>
    <submittedName>
        <fullName evidence="7">Class III extradiol ring-cleavage dioxygenase</fullName>
        <ecNumber evidence="7">1.13.-.-</ecNumber>
    </submittedName>
</protein>
<evidence type="ECO:0000259" key="6">
    <source>
        <dbReference type="Pfam" id="PF02900"/>
    </source>
</evidence>
<comment type="similarity">
    <text evidence="2">Belongs to the DODA-type extradiol aromatic ring-opening dioxygenase family.</text>
</comment>
<sequence length="256" mass="28912">MLPSLFVAHGLPTLATEPHRYGRFLGVLASRLPKPRAIVVFSSHWEAAPQRIGSAVFYETIHDFFGYQDELYEVRYPAQGDIALALQIRRQLEEQGIACELDDRRGLDHGAWIVLKLMYAHADIPVVSMSVNPGLVPEEQYRIGRALAGLRDQRVLIVGSGGTVHNLGKLAWQENEADDWAIAFDEWLSECLETWDMDRLFRYDLEAPFAREAVPRGEHLAPLLIAMGAAHQGKKAKLLHRQYQYGSLSLSCWMFG</sequence>
<evidence type="ECO:0000313" key="7">
    <source>
        <dbReference type="EMBL" id="MEK8130941.1"/>
    </source>
</evidence>
<dbReference type="PANTHER" id="PTHR30096">
    <property type="entry name" value="4,5-DOPA DIOXYGENASE EXTRADIOL-LIKE PROTEIN"/>
    <property type="match status" value="1"/>
</dbReference>
<dbReference type="Pfam" id="PF02900">
    <property type="entry name" value="LigB"/>
    <property type="match status" value="1"/>
</dbReference>